<name>A0A0D7AB20_9AGAR</name>
<reference evidence="2 3" key="1">
    <citation type="journal article" date="2015" name="Fungal Genet. Biol.">
        <title>Evolution of novel wood decay mechanisms in Agaricales revealed by the genome sequences of Fistulina hepatica and Cylindrobasidium torrendii.</title>
        <authorList>
            <person name="Floudas D."/>
            <person name="Held B.W."/>
            <person name="Riley R."/>
            <person name="Nagy L.G."/>
            <person name="Koehler G."/>
            <person name="Ransdell A.S."/>
            <person name="Younus H."/>
            <person name="Chow J."/>
            <person name="Chiniquy J."/>
            <person name="Lipzen A."/>
            <person name="Tritt A."/>
            <person name="Sun H."/>
            <person name="Haridas S."/>
            <person name="LaButti K."/>
            <person name="Ohm R.A."/>
            <person name="Kues U."/>
            <person name="Blanchette R.A."/>
            <person name="Grigoriev I.V."/>
            <person name="Minto R.E."/>
            <person name="Hibbett D.S."/>
        </authorList>
    </citation>
    <scope>NUCLEOTIDE SEQUENCE [LARGE SCALE GENOMIC DNA]</scope>
    <source>
        <strain evidence="2 3">ATCC 64428</strain>
    </source>
</reference>
<feature type="region of interest" description="Disordered" evidence="1">
    <location>
        <begin position="1"/>
        <end position="26"/>
    </location>
</feature>
<feature type="compositionally biased region" description="Basic and acidic residues" evidence="1">
    <location>
        <begin position="10"/>
        <end position="26"/>
    </location>
</feature>
<protein>
    <submittedName>
        <fullName evidence="2">Uncharacterized protein</fullName>
    </submittedName>
</protein>
<feature type="compositionally biased region" description="Basic and acidic residues" evidence="1">
    <location>
        <begin position="455"/>
        <end position="466"/>
    </location>
</feature>
<feature type="region of interest" description="Disordered" evidence="1">
    <location>
        <begin position="396"/>
        <end position="477"/>
    </location>
</feature>
<sequence>MSSSPLLPVDARDLRSLSPERRRARQQECQKLVNRLKFQLARATNELDILQRTEEDSAPMAAEPGDDESESSPTESTNDVMLASALQCGSSSLNPATVPDESCQVIAAVHDGAGRAIPESTPETPKNRGLPAHRLQGKDKEAVVDGMWIRRRCALLHGKGGIELAHLVAFSISNKEREQLERALGIMAGGLNINTRDNLIEVCQTVHGLIDGQYGVLIPRDKVASRVMKISPPNPPLRRYEDLPYLDGERDAVREYFYVSLDRKDDIHEDNLIMGRTVITPNPRVVYEKALQDSARNASLGFVRLSDLPGDFSLAQPVRREQVSAWTTMPRAYLNANPIFVMLNAGRTLWRLDPARDLLQELTERFTGTDDELYIDEVHQVFNLCRTLYRRCFPASDSGHEAEQRADTDSDPRDASYIPRHNSPPSSDTQDSPPNSSPLAPVRTQNPYKEKLRKNRPEEGTFRESSIDAEPLDFTRT</sequence>
<gene>
    <name evidence="2" type="ORF">FISHEDRAFT_59033</name>
</gene>
<feature type="compositionally biased region" description="Low complexity" evidence="1">
    <location>
        <begin position="423"/>
        <end position="438"/>
    </location>
</feature>
<dbReference type="AlphaFoldDB" id="A0A0D7AB20"/>
<evidence type="ECO:0000313" key="3">
    <source>
        <dbReference type="Proteomes" id="UP000054144"/>
    </source>
</evidence>
<keyword evidence="3" id="KW-1185">Reference proteome</keyword>
<dbReference type="OrthoDB" id="3133596at2759"/>
<organism evidence="2 3">
    <name type="scientific">Fistulina hepatica ATCC 64428</name>
    <dbReference type="NCBI Taxonomy" id="1128425"/>
    <lineage>
        <taxon>Eukaryota</taxon>
        <taxon>Fungi</taxon>
        <taxon>Dikarya</taxon>
        <taxon>Basidiomycota</taxon>
        <taxon>Agaricomycotina</taxon>
        <taxon>Agaricomycetes</taxon>
        <taxon>Agaricomycetidae</taxon>
        <taxon>Agaricales</taxon>
        <taxon>Fistulinaceae</taxon>
        <taxon>Fistulina</taxon>
    </lineage>
</organism>
<feature type="region of interest" description="Disordered" evidence="1">
    <location>
        <begin position="48"/>
        <end position="78"/>
    </location>
</feature>
<evidence type="ECO:0000313" key="2">
    <source>
        <dbReference type="EMBL" id="KIY48207.1"/>
    </source>
</evidence>
<accession>A0A0D7AB20</accession>
<dbReference type="EMBL" id="KN881851">
    <property type="protein sequence ID" value="KIY48207.1"/>
    <property type="molecule type" value="Genomic_DNA"/>
</dbReference>
<dbReference type="Proteomes" id="UP000054144">
    <property type="component" value="Unassembled WGS sequence"/>
</dbReference>
<proteinExistence type="predicted"/>
<feature type="compositionally biased region" description="Basic and acidic residues" evidence="1">
    <location>
        <begin position="398"/>
        <end position="414"/>
    </location>
</feature>
<evidence type="ECO:0000256" key="1">
    <source>
        <dbReference type="SAM" id="MobiDB-lite"/>
    </source>
</evidence>